<accession>A0A2G5UGB1</accession>
<comment type="caution">
    <text evidence="1">The sequence shown here is derived from an EMBL/GenBank/DDBJ whole genome shotgun (WGS) entry which is preliminary data.</text>
</comment>
<evidence type="ECO:0000313" key="1">
    <source>
        <dbReference type="EMBL" id="PIC38371.1"/>
    </source>
</evidence>
<evidence type="ECO:0000313" key="2">
    <source>
        <dbReference type="Proteomes" id="UP000230233"/>
    </source>
</evidence>
<keyword evidence="2" id="KW-1185">Reference proteome</keyword>
<protein>
    <submittedName>
        <fullName evidence="1">Uncharacterized protein</fullName>
    </submittedName>
</protein>
<gene>
    <name evidence="1" type="primary">Cnig_chr_III.g10405</name>
    <name evidence="1" type="ORF">B9Z55_010405</name>
</gene>
<proteinExistence type="predicted"/>
<reference evidence="2" key="1">
    <citation type="submission" date="2017-10" db="EMBL/GenBank/DDBJ databases">
        <title>Rapid genome shrinkage in a self-fertile nematode reveals novel sperm competition proteins.</title>
        <authorList>
            <person name="Yin D."/>
            <person name="Schwarz E.M."/>
            <person name="Thomas C.G."/>
            <person name="Felde R.L."/>
            <person name="Korf I.F."/>
            <person name="Cutter A.D."/>
            <person name="Schartner C.M."/>
            <person name="Ralston E.J."/>
            <person name="Meyer B.J."/>
            <person name="Haag E.S."/>
        </authorList>
    </citation>
    <scope>NUCLEOTIDE SEQUENCE [LARGE SCALE GENOMIC DNA]</scope>
    <source>
        <strain evidence="2">JU1422</strain>
    </source>
</reference>
<dbReference type="EMBL" id="PDUG01000003">
    <property type="protein sequence ID" value="PIC38371.1"/>
    <property type="molecule type" value="Genomic_DNA"/>
</dbReference>
<dbReference type="AlphaFoldDB" id="A0A2G5UGB1"/>
<sequence length="68" mass="7355">MRRSRSHPAKSGQILEIGLEGVQMPSYSGQSTKVIGQRQEVQSSDAIFGKANEVVHSVSRSQAVTQSL</sequence>
<organism evidence="1 2">
    <name type="scientific">Caenorhabditis nigoni</name>
    <dbReference type="NCBI Taxonomy" id="1611254"/>
    <lineage>
        <taxon>Eukaryota</taxon>
        <taxon>Metazoa</taxon>
        <taxon>Ecdysozoa</taxon>
        <taxon>Nematoda</taxon>
        <taxon>Chromadorea</taxon>
        <taxon>Rhabditida</taxon>
        <taxon>Rhabditina</taxon>
        <taxon>Rhabditomorpha</taxon>
        <taxon>Rhabditoidea</taxon>
        <taxon>Rhabditidae</taxon>
        <taxon>Peloderinae</taxon>
        <taxon>Caenorhabditis</taxon>
    </lineage>
</organism>
<name>A0A2G5UGB1_9PELO</name>
<dbReference type="Proteomes" id="UP000230233">
    <property type="component" value="Chromosome III"/>
</dbReference>